<comment type="similarity">
    <text evidence="5">Belongs to the truncated hemoglobin family. Group II subfamily.</text>
</comment>
<proteinExistence type="inferred from homology"/>
<protein>
    <submittedName>
        <fullName evidence="7">Hemoglobin-like oxygen-binding protein</fullName>
    </submittedName>
</protein>
<reference evidence="8" key="1">
    <citation type="journal article" date="2020" name="Int. J. Syst. Evol. Microbiol.">
        <title>Alteromonas alba sp. nov., a marine bacterium isolated from the seawater of the West Pacific Ocean.</title>
        <authorList>
            <person name="Sun C."/>
            <person name="Wu Y.-H."/>
            <person name="Xamxidin M."/>
            <person name="Cheng H."/>
            <person name="Xu X.-W."/>
        </authorList>
    </citation>
    <scope>NUCLEOTIDE SEQUENCE [LARGE SCALE GENOMIC DNA]</scope>
    <source>
        <strain evidence="8">190</strain>
    </source>
</reference>
<dbReference type="InterPro" id="IPR044203">
    <property type="entry name" value="GlbO/GLB3-like"/>
</dbReference>
<dbReference type="GO" id="GO:0046872">
    <property type="term" value="F:metal ion binding"/>
    <property type="evidence" value="ECO:0007669"/>
    <property type="project" value="UniProtKB-KW"/>
</dbReference>
<dbReference type="InterPro" id="IPR009050">
    <property type="entry name" value="Globin-like_sf"/>
</dbReference>
<accession>A0A2S9V8F0</accession>
<dbReference type="Gene3D" id="1.10.490.10">
    <property type="entry name" value="Globins"/>
    <property type="match status" value="1"/>
</dbReference>
<gene>
    <name evidence="7" type="ORF">C6Y40_16210</name>
</gene>
<dbReference type="EMBL" id="PVNP01000182">
    <property type="protein sequence ID" value="PRO72595.1"/>
    <property type="molecule type" value="Genomic_DNA"/>
</dbReference>
<dbReference type="Pfam" id="PF01152">
    <property type="entry name" value="Bac_globin"/>
    <property type="match status" value="1"/>
</dbReference>
<evidence type="ECO:0000256" key="6">
    <source>
        <dbReference type="SAM" id="MobiDB-lite"/>
    </source>
</evidence>
<evidence type="ECO:0000256" key="4">
    <source>
        <dbReference type="ARBA" id="ARBA00023004"/>
    </source>
</evidence>
<keyword evidence="3" id="KW-0479">Metal-binding</keyword>
<dbReference type="InterPro" id="IPR001486">
    <property type="entry name" value="Hemoglobin_trunc"/>
</dbReference>
<evidence type="ECO:0000313" key="7">
    <source>
        <dbReference type="EMBL" id="PRO72595.1"/>
    </source>
</evidence>
<dbReference type="Proteomes" id="UP000238949">
    <property type="component" value="Unassembled WGS sequence"/>
</dbReference>
<keyword evidence="4" id="KW-0408">Iron</keyword>
<evidence type="ECO:0000256" key="1">
    <source>
        <dbReference type="ARBA" id="ARBA00022448"/>
    </source>
</evidence>
<dbReference type="GO" id="GO:0020037">
    <property type="term" value="F:heme binding"/>
    <property type="evidence" value="ECO:0007669"/>
    <property type="project" value="InterPro"/>
</dbReference>
<evidence type="ECO:0000256" key="5">
    <source>
        <dbReference type="ARBA" id="ARBA00034496"/>
    </source>
</evidence>
<name>A0A2S9V8F0_9ALTE</name>
<feature type="region of interest" description="Disordered" evidence="6">
    <location>
        <begin position="1"/>
        <end position="22"/>
    </location>
</feature>
<dbReference type="SUPFAM" id="SSF46458">
    <property type="entry name" value="Globin-like"/>
    <property type="match status" value="1"/>
</dbReference>
<organism evidence="7 8">
    <name type="scientific">Alteromonas alba</name>
    <dbReference type="NCBI Taxonomy" id="2079529"/>
    <lineage>
        <taxon>Bacteria</taxon>
        <taxon>Pseudomonadati</taxon>
        <taxon>Pseudomonadota</taxon>
        <taxon>Gammaproteobacteria</taxon>
        <taxon>Alteromonadales</taxon>
        <taxon>Alteromonadaceae</taxon>
        <taxon>Alteromonas/Salinimonas group</taxon>
        <taxon>Alteromonas</taxon>
    </lineage>
</organism>
<keyword evidence="1" id="KW-0813">Transport</keyword>
<dbReference type="OrthoDB" id="9790913at2"/>
<keyword evidence="2" id="KW-0349">Heme</keyword>
<dbReference type="GO" id="GO:0019825">
    <property type="term" value="F:oxygen binding"/>
    <property type="evidence" value="ECO:0007669"/>
    <property type="project" value="InterPro"/>
</dbReference>
<evidence type="ECO:0000256" key="3">
    <source>
        <dbReference type="ARBA" id="ARBA00022723"/>
    </source>
</evidence>
<dbReference type="AlphaFoldDB" id="A0A2S9V8F0"/>
<keyword evidence="8" id="KW-1185">Reference proteome</keyword>
<comment type="caution">
    <text evidence="7">The sequence shown here is derived from an EMBL/GenBank/DDBJ whole genome shotgun (WGS) entry which is preliminary data.</text>
</comment>
<sequence>MGLLSKLGMGKKTSDNNTGVTTPYQAIGGENTVRQLANRFYDIMENDPVAAELLAIHPQPLDRIRHIFFLYLTMWLGGPNQYEQERGHPRLRARHLPYTVTPKLKAQWMYCMRKAMYECVNDMNIADQLLKALDQLADHMVNREDEAV</sequence>
<dbReference type="RefSeq" id="WP_105935462.1">
    <property type="nucleotide sequence ID" value="NZ_PVNP01000182.1"/>
</dbReference>
<dbReference type="InterPro" id="IPR012292">
    <property type="entry name" value="Globin/Proto"/>
</dbReference>
<dbReference type="GO" id="GO:0005344">
    <property type="term" value="F:oxygen carrier activity"/>
    <property type="evidence" value="ECO:0007669"/>
    <property type="project" value="InterPro"/>
</dbReference>
<dbReference type="CDD" id="cd14773">
    <property type="entry name" value="TrHb2_PhHbO-like_O"/>
    <property type="match status" value="1"/>
</dbReference>
<evidence type="ECO:0000256" key="2">
    <source>
        <dbReference type="ARBA" id="ARBA00022617"/>
    </source>
</evidence>
<evidence type="ECO:0000313" key="8">
    <source>
        <dbReference type="Proteomes" id="UP000238949"/>
    </source>
</evidence>
<dbReference type="PANTHER" id="PTHR47366:SF1">
    <property type="entry name" value="TWO-ON-TWO HEMOGLOBIN-3"/>
    <property type="match status" value="1"/>
</dbReference>
<dbReference type="PANTHER" id="PTHR47366">
    <property type="entry name" value="TWO-ON-TWO HEMOGLOBIN-3"/>
    <property type="match status" value="1"/>
</dbReference>